<dbReference type="EMBL" id="RXMA01000021">
    <property type="protein sequence ID" value="RTR17062.1"/>
    <property type="molecule type" value="Genomic_DNA"/>
</dbReference>
<comment type="similarity">
    <text evidence="1">Belongs to the bacterial solute-binding protein 7 family.</text>
</comment>
<evidence type="ECO:0000313" key="6">
    <source>
        <dbReference type="Proteomes" id="UP000277007"/>
    </source>
</evidence>
<proteinExistence type="inferred from homology"/>
<keyword evidence="3 4" id="KW-0732">Signal</keyword>
<name>A0A3S0K2Q6_9PROT</name>
<dbReference type="PANTHER" id="PTHR33376:SF7">
    <property type="entry name" value="C4-DICARBOXYLATE-BINDING PROTEIN DCTB"/>
    <property type="match status" value="1"/>
</dbReference>
<dbReference type="NCBIfam" id="NF037995">
    <property type="entry name" value="TRAP_S1"/>
    <property type="match status" value="1"/>
</dbReference>
<organism evidence="5 6">
    <name type="scientific">Azospirillum griseum</name>
    <dbReference type="NCBI Taxonomy" id="2496639"/>
    <lineage>
        <taxon>Bacteria</taxon>
        <taxon>Pseudomonadati</taxon>
        <taxon>Pseudomonadota</taxon>
        <taxon>Alphaproteobacteria</taxon>
        <taxon>Rhodospirillales</taxon>
        <taxon>Azospirillaceae</taxon>
        <taxon>Azospirillum</taxon>
    </lineage>
</organism>
<dbReference type="AlphaFoldDB" id="A0A3S0K2Q6"/>
<protein>
    <submittedName>
        <fullName evidence="5">DctP family TRAP transporter solute-binding subunit</fullName>
    </submittedName>
</protein>
<evidence type="ECO:0000256" key="4">
    <source>
        <dbReference type="SAM" id="SignalP"/>
    </source>
</evidence>
<keyword evidence="2" id="KW-0813">Transport</keyword>
<dbReference type="GO" id="GO:0015740">
    <property type="term" value="P:C4-dicarboxylate transport"/>
    <property type="evidence" value="ECO:0007669"/>
    <property type="project" value="TreeGrafter"/>
</dbReference>
<dbReference type="GO" id="GO:0030288">
    <property type="term" value="C:outer membrane-bounded periplasmic space"/>
    <property type="evidence" value="ECO:0007669"/>
    <property type="project" value="InterPro"/>
</dbReference>
<evidence type="ECO:0000256" key="2">
    <source>
        <dbReference type="ARBA" id="ARBA00022448"/>
    </source>
</evidence>
<dbReference type="Pfam" id="PF03480">
    <property type="entry name" value="DctP"/>
    <property type="match status" value="1"/>
</dbReference>
<evidence type="ECO:0000313" key="5">
    <source>
        <dbReference type="EMBL" id="RTR17062.1"/>
    </source>
</evidence>
<dbReference type="InterPro" id="IPR018389">
    <property type="entry name" value="DctP_fam"/>
</dbReference>
<comment type="caution">
    <text evidence="5">The sequence shown here is derived from an EMBL/GenBank/DDBJ whole genome shotgun (WGS) entry which is preliminary data.</text>
</comment>
<reference evidence="5 6" key="1">
    <citation type="submission" date="2018-12" db="EMBL/GenBank/DDBJ databases">
        <authorList>
            <person name="Yang Y."/>
        </authorList>
    </citation>
    <scope>NUCLEOTIDE SEQUENCE [LARGE SCALE GENOMIC DNA]</scope>
    <source>
        <strain evidence="5 6">L-25-5w-1</strain>
    </source>
</reference>
<feature type="chain" id="PRO_5018589048" evidence="4">
    <location>
        <begin position="23"/>
        <end position="335"/>
    </location>
</feature>
<accession>A0A3S0K2Q6</accession>
<dbReference type="InterPro" id="IPR004682">
    <property type="entry name" value="TRAP_DctP"/>
</dbReference>
<sequence length="335" mass="36396">MTRTVAALLLASTALFAAPALADKPIIIKFSHVVAPDTPKGIAAAQFKKLAEERTGGKVVVELYPNSQLYKDKEELEALQLGAVQMLAPTASKFGPIGLKDYQAFDLPYLFPDRAAVHKVTNGPLGAGLLRRLEDRGMVGLAFWDNGFRAMSANSPLRLPTDARGLKIRINSSKVNAETIKALGGLPQTLALSEVYQALDTGVVDGTDGPLSNLYTQKQHEVQKHVTLTDHSFSAYVVVVNKTFWDGLPTNIRTTLDGAMKEATRLNDQLAEEDERKTIDAIRNSGKTAVHTPTPDEKKAWVKALMPVQTKMAQQLGLTELVAAVNRDQTAERGQ</sequence>
<dbReference type="PIRSF" id="PIRSF006470">
    <property type="entry name" value="DctB"/>
    <property type="match status" value="1"/>
</dbReference>
<gene>
    <name evidence="5" type="ORF">EJ903_19040</name>
</gene>
<dbReference type="OrthoDB" id="9803763at2"/>
<feature type="signal peptide" evidence="4">
    <location>
        <begin position="1"/>
        <end position="22"/>
    </location>
</feature>
<dbReference type="PANTHER" id="PTHR33376">
    <property type="match status" value="1"/>
</dbReference>
<evidence type="ECO:0000256" key="1">
    <source>
        <dbReference type="ARBA" id="ARBA00009023"/>
    </source>
</evidence>
<evidence type="ECO:0000256" key="3">
    <source>
        <dbReference type="ARBA" id="ARBA00022729"/>
    </source>
</evidence>
<keyword evidence="6" id="KW-1185">Reference proteome</keyword>
<dbReference type="NCBIfam" id="TIGR00787">
    <property type="entry name" value="dctP"/>
    <property type="match status" value="1"/>
</dbReference>
<dbReference type="Gene3D" id="3.40.190.170">
    <property type="entry name" value="Bacterial extracellular solute-binding protein, family 7"/>
    <property type="match status" value="1"/>
</dbReference>
<dbReference type="Proteomes" id="UP000277007">
    <property type="component" value="Unassembled WGS sequence"/>
</dbReference>
<dbReference type="InterPro" id="IPR038404">
    <property type="entry name" value="TRAP_DctP_sf"/>
</dbReference>
<dbReference type="RefSeq" id="WP_126618414.1">
    <property type="nucleotide sequence ID" value="NZ_JBHUCY010000019.1"/>
</dbReference>
<dbReference type="GO" id="GO:0055085">
    <property type="term" value="P:transmembrane transport"/>
    <property type="evidence" value="ECO:0007669"/>
    <property type="project" value="InterPro"/>
</dbReference>